<evidence type="ECO:0008006" key="11">
    <source>
        <dbReference type="Google" id="ProtNLM"/>
    </source>
</evidence>
<feature type="compositionally biased region" description="Basic and acidic residues" evidence="5">
    <location>
        <begin position="482"/>
        <end position="492"/>
    </location>
</feature>
<dbReference type="Proteomes" id="UP001066276">
    <property type="component" value="Chromosome 9"/>
</dbReference>
<comment type="subcellular location">
    <subcellularLocation>
        <location evidence="1">Endosome</location>
    </subcellularLocation>
</comment>
<evidence type="ECO:0000313" key="10">
    <source>
        <dbReference type="Proteomes" id="UP001066276"/>
    </source>
</evidence>
<dbReference type="InterPro" id="IPR022735">
    <property type="entry name" value="bMERB_dom"/>
</dbReference>
<sequence>MTSVWKRLQRVGKRASKFQFVASYQELMLECNKKWQPDKLIVVWTRRNRRICSKPHSWQPGIKNPYRGVVVWMVPENVDISVTLYRDPHVEEYEDKEWTFVIENESKGQRKVLASVDVNMKKFVSATPTQTELKLKLKPRSVKVVAATLQLSLSCVFLREGKATDEDMQSLASLMSVKPADIGNLDDFADSDEEDEKQSRQDDRSSPGGAPVDTSRELNTLTEEEEDPAQPGTSKATRGTPQGTGGTTQILKSAESSDPQQVRERPALPSQPPPQVRHASRPPSETPANAKGAPEPQSQHELTSGSSLINRVSCTEELPASEGVKLNKPAVLKRRSRESRSETPVEPKTSAPPVMSTVRTNAAKVERQQEADIPGCQMDTRETDILPEDPKRRSAPGGQAADAEDRSDPVWKTREDHPQPAPRLKKPQIASHLKEAPSTEPELPAPQVEGGKYTSDMTHVVVVPESPSPVELPPVRKRKQKTKTEDNPKPIDDEVHIHTRVSSQTILSEKMLPSIALSIEGVNKEVIYQDNVGMKTVKDVRVVENLPSVEIPDEIIEDRVRGDASSKVDTVVLVKTNVELVEVFPSIEIPSSDKEIKGRGGETYKEDGRVLTSKYIGIVEESPNIEVATLNSEKNHNEVSFPEDSSFPSAHPDEFVKEISSIEICPLDSQKEHTQDSSQGQDVLLSTKQVRLVEEVSSPQMCSFESHQIHTHDSSQGDDELLYGKEGGLVGNLSLVDVPVLDSQETHRGAELSEKDLDYLNTKSVRVEEDLSYADVPALDTDNTNRLDFSEVDAVVLTTKAVELPEEVSSVEVLNLDNVIISREVLQKGTEVLTNKDFGLEDSLPSTEVQTINDDENNKGNQLSQEDAKAITNMTLVEIETFQEDAEKLSTKTMHILEDSPALHMHTMDNLENHGEVAELPTKNAIGNVEHAHSSVAHVMDNEKNHTSPSSQEDAEVRALMENVSLVKVPLDLEKKGRGEETSQDGAEDLEMSLLDSSDPVSTSHSLLQWCREVTAGYRGVRITNFTTSWRNGLAFCAILHHFHPDKINYDSLDPLDIKQNNKKAFDGFALLGISRLLDPSDMVFLSVPDKLIVMTYLCQIRAFFTGQELNIVQIEQNSNQSTYKVGKFDTDDHFSIDPARFYSEKIQSTPGGTIVLKSTGKKQEDKELQMTSDKNMDGHSVSETGEAVPKSSTSINSAQPLAVDIPDSAFKDSGNTAQAEEGVNLNGVVTSTVGAGKSGAVLPPPRTKKLRINGEQDLSTADSKGNVQQEGTEVGVSKERLHRSTSTTSQGTPVAPPRTHGSKCSFSHVRDADLVKKRRLRLKSESLSLEDNEVGAHMSESTRRKSEILTVDVAGEFQSSYAAGPRSTPSPQQFRSDANRQSASLEEQPPSTDNVMEARISEEENPQRFQDTSQYVLAEVQALENEQSQIDSRASVVEKELRRLMDSGSNKSQEEEFIQEWFTLVNKKNALIRRQDQLQLLMEEQDLERRFQLLSRELRAMMDIEDWLKTEAQQKREQLLLEELVSLVNQRDELVRDLDIKERRAVEEDERLERGLEQRRRKYSKKEKCRIS</sequence>
<dbReference type="PROSITE" id="PS51840">
    <property type="entry name" value="C2_NT"/>
    <property type="match status" value="1"/>
</dbReference>
<dbReference type="PROSITE" id="PS00018">
    <property type="entry name" value="EF_HAND_1"/>
    <property type="match status" value="1"/>
</dbReference>
<feature type="compositionally biased region" description="Basic and acidic residues" evidence="5">
    <location>
        <begin position="403"/>
        <end position="418"/>
    </location>
</feature>
<dbReference type="InterPro" id="IPR036872">
    <property type="entry name" value="CH_dom_sf"/>
</dbReference>
<dbReference type="FunFam" id="1.10.418.10:FF:000023">
    <property type="entry name" value="EH domain-binding protein 1 isoform X1"/>
    <property type="match status" value="1"/>
</dbReference>
<feature type="region of interest" description="Disordered" evidence="5">
    <location>
        <begin position="1234"/>
        <end position="1307"/>
    </location>
</feature>
<keyword evidence="4" id="KW-0175">Coiled coil</keyword>
<feature type="compositionally biased region" description="Acidic residues" evidence="5">
    <location>
        <begin position="187"/>
        <end position="196"/>
    </location>
</feature>
<feature type="domain" description="C2 NT-type" evidence="7">
    <location>
        <begin position="8"/>
        <end position="157"/>
    </location>
</feature>
<accession>A0AAV7MVY6</accession>
<keyword evidence="10" id="KW-1185">Reference proteome</keyword>
<feature type="compositionally biased region" description="Polar residues" evidence="5">
    <location>
        <begin position="250"/>
        <end position="260"/>
    </location>
</feature>
<dbReference type="EMBL" id="JANPWB010000013">
    <property type="protein sequence ID" value="KAJ1106158.1"/>
    <property type="molecule type" value="Genomic_DNA"/>
</dbReference>
<evidence type="ECO:0000256" key="3">
    <source>
        <dbReference type="ARBA" id="ARBA00022753"/>
    </source>
</evidence>
<dbReference type="Pfam" id="PF12130">
    <property type="entry name" value="bMERB_dom"/>
    <property type="match status" value="1"/>
</dbReference>
<dbReference type="SMART" id="SM00033">
    <property type="entry name" value="CH"/>
    <property type="match status" value="1"/>
</dbReference>
<feature type="compositionally biased region" description="Polar residues" evidence="5">
    <location>
        <begin position="1257"/>
        <end position="1272"/>
    </location>
</feature>
<feature type="compositionally biased region" description="Basic and acidic residues" evidence="5">
    <location>
        <begin position="379"/>
        <end position="392"/>
    </location>
</feature>
<dbReference type="PROSITE" id="PS51848">
    <property type="entry name" value="BMERB"/>
    <property type="match status" value="1"/>
</dbReference>
<dbReference type="CDD" id="cd21255">
    <property type="entry name" value="CH_EHBP1L1"/>
    <property type="match status" value="1"/>
</dbReference>
<reference evidence="9" key="1">
    <citation type="journal article" date="2022" name="bioRxiv">
        <title>Sequencing and chromosome-scale assembly of the giantPleurodeles waltlgenome.</title>
        <authorList>
            <person name="Brown T."/>
            <person name="Elewa A."/>
            <person name="Iarovenko S."/>
            <person name="Subramanian E."/>
            <person name="Araus A.J."/>
            <person name="Petzold A."/>
            <person name="Susuki M."/>
            <person name="Suzuki K.-i.T."/>
            <person name="Hayashi T."/>
            <person name="Toyoda A."/>
            <person name="Oliveira C."/>
            <person name="Osipova E."/>
            <person name="Leigh N.D."/>
            <person name="Simon A."/>
            <person name="Yun M.H."/>
        </authorList>
    </citation>
    <scope>NUCLEOTIDE SEQUENCE</scope>
    <source>
        <strain evidence="9">20211129_DDA</strain>
        <tissue evidence="9">Liver</tissue>
    </source>
</reference>
<name>A0AAV7MVY6_PLEWA</name>
<dbReference type="Pfam" id="PF10358">
    <property type="entry name" value="NT-C2"/>
    <property type="match status" value="1"/>
</dbReference>
<feature type="region of interest" description="Disordered" evidence="5">
    <location>
        <begin position="1361"/>
        <end position="1396"/>
    </location>
</feature>
<comment type="caution">
    <text evidence="9">The sequence shown here is derived from an EMBL/GenBank/DDBJ whole genome shotgun (WGS) entry which is preliminary data.</text>
</comment>
<dbReference type="Pfam" id="PF00307">
    <property type="entry name" value="CH"/>
    <property type="match status" value="1"/>
</dbReference>
<dbReference type="InterPro" id="IPR018247">
    <property type="entry name" value="EF_Hand_1_Ca_BS"/>
</dbReference>
<evidence type="ECO:0000259" key="7">
    <source>
        <dbReference type="PROSITE" id="PS51840"/>
    </source>
</evidence>
<dbReference type="InterPro" id="IPR001715">
    <property type="entry name" value="CH_dom"/>
</dbReference>
<gene>
    <name evidence="9" type="ORF">NDU88_003561</name>
</gene>
<evidence type="ECO:0000313" key="9">
    <source>
        <dbReference type="EMBL" id="KAJ1106158.1"/>
    </source>
</evidence>
<protein>
    <recommendedName>
        <fullName evidence="11">EH domain-binding protein 1-like protein 1</fullName>
    </recommendedName>
</protein>
<feature type="domain" description="BMERB" evidence="8">
    <location>
        <begin position="1403"/>
        <end position="1555"/>
    </location>
</feature>
<feature type="region of interest" description="Disordered" evidence="5">
    <location>
        <begin position="1154"/>
        <end position="1197"/>
    </location>
</feature>
<dbReference type="InterPro" id="IPR050540">
    <property type="entry name" value="F-actin_Monoox_Mical"/>
</dbReference>
<evidence type="ECO:0000256" key="1">
    <source>
        <dbReference type="ARBA" id="ARBA00004177"/>
    </source>
</evidence>
<dbReference type="PANTHER" id="PTHR23167:SF42">
    <property type="entry name" value="EH DOMAIN-BINDING PROTEIN 1-LIKE PROTEIN 1"/>
    <property type="match status" value="1"/>
</dbReference>
<evidence type="ECO:0000256" key="4">
    <source>
        <dbReference type="ARBA" id="ARBA00023054"/>
    </source>
</evidence>
<dbReference type="GO" id="GO:0005768">
    <property type="term" value="C:endosome"/>
    <property type="evidence" value="ECO:0007669"/>
    <property type="project" value="UniProtKB-SubCell"/>
</dbReference>
<proteinExistence type="predicted"/>
<evidence type="ECO:0000256" key="5">
    <source>
        <dbReference type="SAM" id="MobiDB-lite"/>
    </source>
</evidence>
<feature type="region of interest" description="Disordered" evidence="5">
    <location>
        <begin position="182"/>
        <end position="492"/>
    </location>
</feature>
<dbReference type="PROSITE" id="PS50021">
    <property type="entry name" value="CH"/>
    <property type="match status" value="1"/>
</dbReference>
<feature type="domain" description="Calponin-homology (CH)" evidence="6">
    <location>
        <begin position="1001"/>
        <end position="1106"/>
    </location>
</feature>
<keyword evidence="3" id="KW-0967">Endosome</keyword>
<dbReference type="PANTHER" id="PTHR23167">
    <property type="entry name" value="CALPONIN HOMOLOGY DOMAIN-CONTAINING PROTEIN DDB_G0272472-RELATED"/>
    <property type="match status" value="1"/>
</dbReference>
<keyword evidence="2" id="KW-0597">Phosphoprotein</keyword>
<evidence type="ECO:0000259" key="6">
    <source>
        <dbReference type="PROSITE" id="PS50021"/>
    </source>
</evidence>
<evidence type="ECO:0000259" key="8">
    <source>
        <dbReference type="PROSITE" id="PS51848"/>
    </source>
</evidence>
<dbReference type="Gene3D" id="1.10.418.10">
    <property type="entry name" value="Calponin-like domain"/>
    <property type="match status" value="1"/>
</dbReference>
<feature type="compositionally biased region" description="Polar residues" evidence="5">
    <location>
        <begin position="1361"/>
        <end position="1395"/>
    </location>
</feature>
<evidence type="ECO:0000256" key="2">
    <source>
        <dbReference type="ARBA" id="ARBA00022553"/>
    </source>
</evidence>
<dbReference type="InterPro" id="IPR019448">
    <property type="entry name" value="NT-C2"/>
</dbReference>
<dbReference type="SMART" id="SM01203">
    <property type="entry name" value="DUF3585"/>
    <property type="match status" value="1"/>
</dbReference>
<dbReference type="SUPFAM" id="SSF47576">
    <property type="entry name" value="Calponin-homology domain, CH-domain"/>
    <property type="match status" value="1"/>
</dbReference>
<feature type="compositionally biased region" description="Polar residues" evidence="5">
    <location>
        <begin position="296"/>
        <end position="313"/>
    </location>
</feature>
<organism evidence="9 10">
    <name type="scientific">Pleurodeles waltl</name>
    <name type="common">Iberian ribbed newt</name>
    <dbReference type="NCBI Taxonomy" id="8319"/>
    <lineage>
        <taxon>Eukaryota</taxon>
        <taxon>Metazoa</taxon>
        <taxon>Chordata</taxon>
        <taxon>Craniata</taxon>
        <taxon>Vertebrata</taxon>
        <taxon>Euteleostomi</taxon>
        <taxon>Amphibia</taxon>
        <taxon>Batrachia</taxon>
        <taxon>Caudata</taxon>
        <taxon>Salamandroidea</taxon>
        <taxon>Salamandridae</taxon>
        <taxon>Pleurodelinae</taxon>
        <taxon>Pleurodeles</taxon>
    </lineage>
</organism>